<accession>A0A2I7QJK9</accession>
<proteinExistence type="predicted"/>
<evidence type="ECO:0008006" key="3">
    <source>
        <dbReference type="Google" id="ProtNLM"/>
    </source>
</evidence>
<dbReference type="EMBL" id="MG592394">
    <property type="protein sequence ID" value="AUR81565.1"/>
    <property type="molecule type" value="Genomic_DNA"/>
</dbReference>
<name>A0A2I7QJK9_9VIRU</name>
<dbReference type="Proteomes" id="UP000276109">
    <property type="component" value="Segment"/>
</dbReference>
<sequence length="155" mass="17836">MSKRSPALHASRGYRNNNPLNIRIGSSKWKGEIPTDKNTDGKFEQFYKRSDGYRAAAKLILNYNRLYNIFTVQRIIERWAPAIGNAPDGTKYKNHTHQYIDFVCRKTGFDPNTLINGSNVGELVWAMAQFENMPPHTDSLDFVKNSVSEFKDINY</sequence>
<keyword evidence="2" id="KW-1185">Reference proteome</keyword>
<gene>
    <name evidence="1" type="ORF">NVP1008O_19</name>
</gene>
<evidence type="ECO:0000313" key="2">
    <source>
        <dbReference type="Proteomes" id="UP000276109"/>
    </source>
</evidence>
<protein>
    <recommendedName>
        <fullName evidence="3">Structural protein P5</fullName>
    </recommendedName>
</protein>
<evidence type="ECO:0000313" key="1">
    <source>
        <dbReference type="EMBL" id="AUR81565.1"/>
    </source>
</evidence>
<organism evidence="1 2">
    <name type="scientific">Vibrio phage 1.008.O._10N.286.54.E5</name>
    <dbReference type="NCBI Taxonomy" id="1881242"/>
    <lineage>
        <taxon>Viruses</taxon>
        <taxon>Varidnaviria</taxon>
        <taxon>Abadenavirae</taxon>
        <taxon>Produgelaviricota</taxon>
        <taxon>Belvinaviricetes</taxon>
        <taxon>Vinavirales</taxon>
        <taxon>Autolykiviridae</taxon>
        <taxon>Ameliavirus</taxon>
        <taxon>Ameliavirus viph1008o</taxon>
        <taxon>Paulavirus viph1008o</taxon>
    </lineage>
</organism>
<reference evidence="1 2" key="1">
    <citation type="submission" date="2017-11" db="EMBL/GenBank/DDBJ databases">
        <title>A major lineage of nontailed dsDNA viruses as unrecognized killers of marine bacteria.</title>
        <authorList>
            <person name="Kauffman K.M."/>
            <person name="Hussain F.A."/>
            <person name="Yang J."/>
            <person name="Arevalo P."/>
            <person name="Brown J.M."/>
            <person name="Chang W.K."/>
            <person name="VanInsberghe D."/>
            <person name="Elsherbini J."/>
            <person name="Cutler M.B."/>
            <person name="Kelly L."/>
            <person name="Polz M.F."/>
        </authorList>
    </citation>
    <scope>NUCLEOTIDE SEQUENCE [LARGE SCALE GENOMIC DNA]</scope>
</reference>